<keyword evidence="7" id="KW-0067">ATP-binding</keyword>
<keyword evidence="6 14" id="KW-0418">Kinase</keyword>
<dbReference type="GO" id="GO:0046983">
    <property type="term" value="F:protein dimerization activity"/>
    <property type="evidence" value="ECO:0007669"/>
    <property type="project" value="InterPro"/>
</dbReference>
<evidence type="ECO:0000259" key="12">
    <source>
        <dbReference type="Pfam" id="PF07730"/>
    </source>
</evidence>
<evidence type="ECO:0000256" key="6">
    <source>
        <dbReference type="ARBA" id="ARBA00022777"/>
    </source>
</evidence>
<dbReference type="AlphaFoldDB" id="A0A1L7RQP9"/>
<evidence type="ECO:0000256" key="4">
    <source>
        <dbReference type="ARBA" id="ARBA00022679"/>
    </source>
</evidence>
<feature type="transmembrane region" description="Helical" evidence="10">
    <location>
        <begin position="135"/>
        <end position="154"/>
    </location>
</feature>
<dbReference type="InterPro" id="IPR003594">
    <property type="entry name" value="HATPase_dom"/>
</dbReference>
<gene>
    <name evidence="14" type="ORF">AAM4_2046</name>
</gene>
<dbReference type="GO" id="GO:0016020">
    <property type="term" value="C:membrane"/>
    <property type="evidence" value="ECO:0007669"/>
    <property type="project" value="InterPro"/>
</dbReference>
<dbReference type="SUPFAM" id="SSF55874">
    <property type="entry name" value="ATPase domain of HSP90 chaperone/DNA topoisomerase II/histidine kinase"/>
    <property type="match status" value="1"/>
</dbReference>
<dbReference type="GO" id="GO:0000155">
    <property type="term" value="F:phosphorelay sensor kinase activity"/>
    <property type="evidence" value="ECO:0007669"/>
    <property type="project" value="InterPro"/>
</dbReference>
<keyword evidence="4" id="KW-0808">Transferase</keyword>
<proteinExistence type="predicted"/>
<evidence type="ECO:0000259" key="11">
    <source>
        <dbReference type="Pfam" id="PF02518"/>
    </source>
</evidence>
<protein>
    <recommendedName>
        <fullName evidence="2">histidine kinase</fullName>
        <ecNumber evidence="2">2.7.13.3</ecNumber>
    </recommendedName>
</protein>
<keyword evidence="10" id="KW-0812">Transmembrane</keyword>
<keyword evidence="3" id="KW-0597">Phosphoprotein</keyword>
<feature type="transmembrane region" description="Helical" evidence="10">
    <location>
        <begin position="91"/>
        <end position="123"/>
    </location>
</feature>
<dbReference type="PANTHER" id="PTHR24421:SF10">
    <property type="entry name" value="NITRATE_NITRITE SENSOR PROTEIN NARQ"/>
    <property type="match status" value="1"/>
</dbReference>
<accession>A0A1L7RQP9</accession>
<feature type="transmembrane region" description="Helical" evidence="10">
    <location>
        <begin position="166"/>
        <end position="185"/>
    </location>
</feature>
<evidence type="ECO:0000256" key="5">
    <source>
        <dbReference type="ARBA" id="ARBA00022741"/>
    </source>
</evidence>
<dbReference type="Gene3D" id="1.20.5.1930">
    <property type="match status" value="1"/>
</dbReference>
<evidence type="ECO:0000256" key="10">
    <source>
        <dbReference type="SAM" id="Phobius"/>
    </source>
</evidence>
<feature type="region of interest" description="Disordered" evidence="9">
    <location>
        <begin position="1"/>
        <end position="27"/>
    </location>
</feature>
<sequence length="450" mass="47119">MRMRDGEAAGRGRRAPAVPDSGVRRWPPRGRPGVADMLLAVSLAYVCAWNPPMITEQPAGALRNALVDSGAYIIILAVCCVAIALRRLAPTVAVVAVGVALAAHVLIFDGLSILAIVACLVAVETCTSRVPRPHAWPLAALGYLGGAVGALRADKLIDPPTPGAELIVLAVSWAFITVAFLTGLLRRRARERIEQALERAEVLAAQQEAERRLAVVAERQRIARDVHDLLGHSLSVIGMQAEGARAVLATNPAAAAEALAVIGRTSRRSVSEVHALVDMLRADVDESPMARPSPQSDGSAAPAGSSPGLDDVPRLVTGARRAGLPLTLDLRCDAEPPAPVGEAAYRCIQEALTNVMRHAASAPTKVRVRGEDGGVDIVVENAEPISAGGGAAGALDDDTRRGTGLQTMRERVVALNGRLWAGERSEGGWRVHVTLPAPPHLTQAQPGQAA</sequence>
<dbReference type="EC" id="2.7.13.3" evidence="2"/>
<dbReference type="InterPro" id="IPR055558">
    <property type="entry name" value="DUF7134"/>
</dbReference>
<evidence type="ECO:0000256" key="9">
    <source>
        <dbReference type="SAM" id="MobiDB-lite"/>
    </source>
</evidence>
<dbReference type="InterPro" id="IPR036890">
    <property type="entry name" value="HATPase_C_sf"/>
</dbReference>
<comment type="catalytic activity">
    <reaction evidence="1">
        <text>ATP + protein L-histidine = ADP + protein N-phospho-L-histidine.</text>
        <dbReference type="EC" id="2.7.13.3"/>
    </reaction>
</comment>
<feature type="compositionally biased region" description="Basic and acidic residues" evidence="9">
    <location>
        <begin position="1"/>
        <end position="10"/>
    </location>
</feature>
<evidence type="ECO:0000256" key="3">
    <source>
        <dbReference type="ARBA" id="ARBA00022553"/>
    </source>
</evidence>
<feature type="compositionally biased region" description="Low complexity" evidence="9">
    <location>
        <begin position="292"/>
        <end position="308"/>
    </location>
</feature>
<name>A0A1L7RQP9_9ACTO</name>
<dbReference type="Gene3D" id="3.30.565.10">
    <property type="entry name" value="Histidine kinase-like ATPase, C-terminal domain"/>
    <property type="match status" value="1"/>
</dbReference>
<dbReference type="EMBL" id="LK995525">
    <property type="protein sequence ID" value="CED91878.1"/>
    <property type="molecule type" value="Genomic_DNA"/>
</dbReference>
<keyword evidence="10" id="KW-1133">Transmembrane helix</keyword>
<dbReference type="InterPro" id="IPR050482">
    <property type="entry name" value="Sensor_HK_TwoCompSys"/>
</dbReference>
<evidence type="ECO:0000256" key="1">
    <source>
        <dbReference type="ARBA" id="ARBA00000085"/>
    </source>
</evidence>
<evidence type="ECO:0000256" key="2">
    <source>
        <dbReference type="ARBA" id="ARBA00012438"/>
    </source>
</evidence>
<feature type="domain" description="DUF7134" evidence="13">
    <location>
        <begin position="29"/>
        <end position="189"/>
    </location>
</feature>
<organism evidence="14">
    <name type="scientific">Actinomyces succiniciruminis</name>
    <dbReference type="NCBI Taxonomy" id="1522002"/>
    <lineage>
        <taxon>Bacteria</taxon>
        <taxon>Bacillati</taxon>
        <taxon>Actinomycetota</taxon>
        <taxon>Actinomycetes</taxon>
        <taxon>Actinomycetales</taxon>
        <taxon>Actinomycetaceae</taxon>
        <taxon>Actinomyces</taxon>
    </lineage>
</organism>
<evidence type="ECO:0000313" key="14">
    <source>
        <dbReference type="EMBL" id="CED91878.1"/>
    </source>
</evidence>
<feature type="transmembrane region" description="Helical" evidence="10">
    <location>
        <begin position="65"/>
        <end position="85"/>
    </location>
</feature>
<dbReference type="InterPro" id="IPR011712">
    <property type="entry name" value="Sig_transdc_His_kin_sub3_dim/P"/>
</dbReference>
<feature type="region of interest" description="Disordered" evidence="9">
    <location>
        <begin position="286"/>
        <end position="313"/>
    </location>
</feature>
<keyword evidence="8" id="KW-0902">Two-component regulatory system</keyword>
<dbReference type="GO" id="GO:0005524">
    <property type="term" value="F:ATP binding"/>
    <property type="evidence" value="ECO:0007669"/>
    <property type="project" value="UniProtKB-KW"/>
</dbReference>
<dbReference type="CDD" id="cd16917">
    <property type="entry name" value="HATPase_UhpB-NarQ-NarX-like"/>
    <property type="match status" value="1"/>
</dbReference>
<dbReference type="Pfam" id="PF02518">
    <property type="entry name" value="HATPase_c"/>
    <property type="match status" value="1"/>
</dbReference>
<reference evidence="14" key="1">
    <citation type="submission" date="2014-07" db="EMBL/GenBank/DDBJ databases">
        <authorList>
            <person name="Zhang J.E."/>
            <person name="Yang H."/>
            <person name="Guo J."/>
            <person name="Deng Z."/>
            <person name="Luo H."/>
            <person name="Luo M."/>
            <person name="Zhao B."/>
        </authorList>
    </citation>
    <scope>NUCLEOTIDE SEQUENCE</scope>
    <source>
        <strain evidence="14">AM4</strain>
    </source>
</reference>
<evidence type="ECO:0000259" key="13">
    <source>
        <dbReference type="Pfam" id="PF23539"/>
    </source>
</evidence>
<keyword evidence="10" id="KW-0472">Membrane</keyword>
<evidence type="ECO:0000256" key="8">
    <source>
        <dbReference type="ARBA" id="ARBA00023012"/>
    </source>
</evidence>
<dbReference type="PANTHER" id="PTHR24421">
    <property type="entry name" value="NITRATE/NITRITE SENSOR PROTEIN NARX-RELATED"/>
    <property type="match status" value="1"/>
</dbReference>
<feature type="domain" description="Histidine kinase/HSP90-like ATPase" evidence="11">
    <location>
        <begin position="343"/>
        <end position="438"/>
    </location>
</feature>
<dbReference type="Pfam" id="PF07730">
    <property type="entry name" value="HisKA_3"/>
    <property type="match status" value="1"/>
</dbReference>
<keyword evidence="5" id="KW-0547">Nucleotide-binding</keyword>
<dbReference type="Pfam" id="PF23539">
    <property type="entry name" value="DUF7134"/>
    <property type="match status" value="1"/>
</dbReference>
<evidence type="ECO:0000256" key="7">
    <source>
        <dbReference type="ARBA" id="ARBA00022840"/>
    </source>
</evidence>
<feature type="domain" description="Signal transduction histidine kinase subgroup 3 dimerisation and phosphoacceptor" evidence="12">
    <location>
        <begin position="218"/>
        <end position="283"/>
    </location>
</feature>